<comment type="subcellular location">
    <subcellularLocation>
        <location evidence="1 6">Nucleus</location>
    </subcellularLocation>
</comment>
<evidence type="ECO:0000256" key="2">
    <source>
        <dbReference type="ARBA" id="ARBA00022801"/>
    </source>
</evidence>
<comment type="caution">
    <text evidence="10">The sequence shown here is derived from an EMBL/GenBank/DDBJ whole genome shotgun (WGS) entry which is preliminary data.</text>
</comment>
<dbReference type="GO" id="GO:0008420">
    <property type="term" value="F:RNA polymerase II CTD heptapeptide repeat phosphatase activity"/>
    <property type="evidence" value="ECO:0007669"/>
    <property type="project" value="UniProtKB-UniRule"/>
</dbReference>
<accession>A0A1Y1YJW6</accession>
<dbReference type="InterPro" id="IPR001357">
    <property type="entry name" value="BRCT_dom"/>
</dbReference>
<dbReference type="FunCoup" id="A0A1Y1YJW6">
    <property type="interactions" value="409"/>
</dbReference>
<feature type="region of interest" description="Disordered" evidence="7">
    <location>
        <begin position="627"/>
        <end position="706"/>
    </location>
</feature>
<dbReference type="Gene3D" id="3.40.50.10190">
    <property type="entry name" value="BRCT domain"/>
    <property type="match status" value="1"/>
</dbReference>
<feature type="domain" description="FCP1 homology" evidence="9">
    <location>
        <begin position="129"/>
        <end position="301"/>
    </location>
</feature>
<keyword evidence="2 6" id="KW-0378">Hydrolase</keyword>
<feature type="region of interest" description="Disordered" evidence="7">
    <location>
        <begin position="296"/>
        <end position="320"/>
    </location>
</feature>
<organism evidence="10 11">
    <name type="scientific">Basidiobolus meristosporus CBS 931.73</name>
    <dbReference type="NCBI Taxonomy" id="1314790"/>
    <lineage>
        <taxon>Eukaryota</taxon>
        <taxon>Fungi</taxon>
        <taxon>Fungi incertae sedis</taxon>
        <taxon>Zoopagomycota</taxon>
        <taxon>Entomophthoromycotina</taxon>
        <taxon>Basidiobolomycetes</taxon>
        <taxon>Basidiobolales</taxon>
        <taxon>Basidiobolaceae</taxon>
        <taxon>Basidiobolus</taxon>
    </lineage>
</organism>
<dbReference type="InterPro" id="IPR039189">
    <property type="entry name" value="Fcp1"/>
</dbReference>
<dbReference type="Proteomes" id="UP000193498">
    <property type="component" value="Unassembled WGS sequence"/>
</dbReference>
<evidence type="ECO:0000256" key="4">
    <source>
        <dbReference type="ARBA" id="ARBA00047761"/>
    </source>
</evidence>
<dbReference type="Pfam" id="PF03031">
    <property type="entry name" value="NIF"/>
    <property type="match status" value="1"/>
</dbReference>
<feature type="compositionally biased region" description="Acidic residues" evidence="7">
    <location>
        <begin position="643"/>
        <end position="661"/>
    </location>
</feature>
<dbReference type="NCBIfam" id="TIGR02250">
    <property type="entry name" value="FCP1_euk"/>
    <property type="match status" value="1"/>
</dbReference>
<evidence type="ECO:0000256" key="3">
    <source>
        <dbReference type="ARBA" id="ARBA00023242"/>
    </source>
</evidence>
<feature type="domain" description="BRCT" evidence="8">
    <location>
        <begin position="401"/>
        <end position="494"/>
    </location>
</feature>
<dbReference type="Pfam" id="PF12738">
    <property type="entry name" value="PTCB-BRCT"/>
    <property type="match status" value="1"/>
</dbReference>
<feature type="region of interest" description="Disordered" evidence="7">
    <location>
        <begin position="544"/>
        <end position="569"/>
    </location>
</feature>
<dbReference type="PROSITE" id="PS50172">
    <property type="entry name" value="BRCT"/>
    <property type="match status" value="1"/>
</dbReference>
<dbReference type="SUPFAM" id="SSF52113">
    <property type="entry name" value="BRCT domain"/>
    <property type="match status" value="1"/>
</dbReference>
<dbReference type="PROSITE" id="PS50969">
    <property type="entry name" value="FCP1"/>
    <property type="match status" value="1"/>
</dbReference>
<evidence type="ECO:0000313" key="10">
    <source>
        <dbReference type="EMBL" id="ORX98278.1"/>
    </source>
</evidence>
<evidence type="ECO:0000256" key="5">
    <source>
        <dbReference type="ARBA" id="ARBA00048336"/>
    </source>
</evidence>
<gene>
    <name evidence="10" type="ORF">K493DRAFT_280588</name>
</gene>
<dbReference type="PANTHER" id="PTHR23081:SF36">
    <property type="entry name" value="RNA POLYMERASE II SUBUNIT A C-TERMINAL DOMAIN PHOSPHATASE"/>
    <property type="match status" value="1"/>
</dbReference>
<dbReference type="InterPro" id="IPR036412">
    <property type="entry name" value="HAD-like_sf"/>
</dbReference>
<dbReference type="InParanoid" id="A0A1Y1YJW6"/>
<evidence type="ECO:0000256" key="1">
    <source>
        <dbReference type="ARBA" id="ARBA00004123"/>
    </source>
</evidence>
<comment type="catalytic activity">
    <reaction evidence="5 6">
        <text>O-phospho-L-threonyl-[protein] + H2O = L-threonyl-[protein] + phosphate</text>
        <dbReference type="Rhea" id="RHEA:47004"/>
        <dbReference type="Rhea" id="RHEA-COMP:11060"/>
        <dbReference type="Rhea" id="RHEA-COMP:11605"/>
        <dbReference type="ChEBI" id="CHEBI:15377"/>
        <dbReference type="ChEBI" id="CHEBI:30013"/>
        <dbReference type="ChEBI" id="CHEBI:43474"/>
        <dbReference type="ChEBI" id="CHEBI:61977"/>
        <dbReference type="EC" id="3.1.3.16"/>
    </reaction>
</comment>
<keyword evidence="3 6" id="KW-0539">Nucleus</keyword>
<protein>
    <recommendedName>
        <fullName evidence="6">RNA polymerase II subunit A C-terminal domain phosphatase</fullName>
        <ecNumber evidence="6">3.1.3.16</ecNumber>
    </recommendedName>
</protein>
<dbReference type="EMBL" id="MCFE01000116">
    <property type="protein sequence ID" value="ORX98278.1"/>
    <property type="molecule type" value="Genomic_DNA"/>
</dbReference>
<dbReference type="SMART" id="SM00577">
    <property type="entry name" value="CPDc"/>
    <property type="match status" value="1"/>
</dbReference>
<dbReference type="GO" id="GO:0005634">
    <property type="term" value="C:nucleus"/>
    <property type="evidence" value="ECO:0007669"/>
    <property type="project" value="UniProtKB-SubCell"/>
</dbReference>
<dbReference type="OrthoDB" id="10249888at2759"/>
<dbReference type="InterPro" id="IPR036420">
    <property type="entry name" value="BRCT_dom_sf"/>
</dbReference>
<keyword evidence="11" id="KW-1185">Reference proteome</keyword>
<dbReference type="Gene3D" id="1.10.287.10">
    <property type="entry name" value="S15/NS1, RNA-binding"/>
    <property type="match status" value="1"/>
</dbReference>
<dbReference type="PANTHER" id="PTHR23081">
    <property type="entry name" value="RNA POLYMERASE II CTD PHOSPHATASE"/>
    <property type="match status" value="1"/>
</dbReference>
<name>A0A1Y1YJW6_9FUNG</name>
<dbReference type="STRING" id="1314790.A0A1Y1YJW6"/>
<dbReference type="InterPro" id="IPR023214">
    <property type="entry name" value="HAD_sf"/>
</dbReference>
<dbReference type="SUPFAM" id="SSF56784">
    <property type="entry name" value="HAD-like"/>
    <property type="match status" value="1"/>
</dbReference>
<comment type="catalytic activity">
    <reaction evidence="4 6">
        <text>O-phospho-L-seryl-[protein] + H2O = L-seryl-[protein] + phosphate</text>
        <dbReference type="Rhea" id="RHEA:20629"/>
        <dbReference type="Rhea" id="RHEA-COMP:9863"/>
        <dbReference type="Rhea" id="RHEA-COMP:11604"/>
        <dbReference type="ChEBI" id="CHEBI:15377"/>
        <dbReference type="ChEBI" id="CHEBI:29999"/>
        <dbReference type="ChEBI" id="CHEBI:43474"/>
        <dbReference type="ChEBI" id="CHEBI:83421"/>
        <dbReference type="EC" id="3.1.3.16"/>
    </reaction>
</comment>
<dbReference type="CDD" id="cd17729">
    <property type="entry name" value="BRCT_CTDP1"/>
    <property type="match status" value="1"/>
</dbReference>
<dbReference type="SMART" id="SM00292">
    <property type="entry name" value="BRCT"/>
    <property type="match status" value="1"/>
</dbReference>
<dbReference type="InterPro" id="IPR004274">
    <property type="entry name" value="FCP1_dom"/>
</dbReference>
<dbReference type="AlphaFoldDB" id="A0A1Y1YJW6"/>
<dbReference type="EC" id="3.1.3.16" evidence="6"/>
<dbReference type="InterPro" id="IPR011947">
    <property type="entry name" value="FCP1_euk"/>
</dbReference>
<sequence>METIHDIFIPEDHLPATIISYKVSSHEAIKKHQPICLYQSTTHEDTQEAPHSREVQELTSPFEGTILAILTTVGEEITKKGRSILTVKEPNLQEGSRAEQPNIPGAEKVTPHIPQDFKDADQVDTEGLLKSRKLSLIVDLDQTIIHTTVDSIVEDWIHDKSNADNPAIHEISNFILPDSLTMFYIKLRPGLKEFLREITQLYDLHIYTMGSSSYAEAVALAIDPNQEFFKEKILSRDENEEMTQKTIQRLFPYDTSMVVIIDDRGDVWEWSPNLIRVKPYEFFADYEEINDSFLSEPEECKPSGATEFSSDPEFTETPSYRPTEQVMDEHKGNPGSNETLLPNQAEERPMPIDNDTELFTLLKVLKAIHRSFYNEYTQRKGDGMTRFRPGHPDVKSIIASMKHRVLKNTNLVFSGIIPVGCDPTTSDIWSLARMFGAQCSTNLNNQVTHVVASKPGTAKVNHAQKMPHVLIVKLEWLLDSISHWERQDEKSYLIHDAPPPRISLSGFDRDGDTGSITIDPNEMNEHMLRMDWSDAAREVEECLGDSDFNTVTSEPDSEREEDGEDKSSYRKRKVRDFLRPEGRGFINAEEIEQSGIKRMRALRANTSPLKYQINFMEDDVFESQSDVLNEHQSDGSGNNSSSEAEEAKEEEEVDDDIDFLEDFSREIEEELSKPETPAPAQPEWMSLALDISNNSVTSPTHIHERC</sequence>
<reference evidence="10 11" key="1">
    <citation type="submission" date="2016-07" db="EMBL/GenBank/DDBJ databases">
        <title>Pervasive Adenine N6-methylation of Active Genes in Fungi.</title>
        <authorList>
            <consortium name="DOE Joint Genome Institute"/>
            <person name="Mondo S.J."/>
            <person name="Dannebaum R.O."/>
            <person name="Kuo R.C."/>
            <person name="Labutti K."/>
            <person name="Haridas S."/>
            <person name="Kuo A."/>
            <person name="Salamov A."/>
            <person name="Ahrendt S.R."/>
            <person name="Lipzen A."/>
            <person name="Sullivan W."/>
            <person name="Andreopoulos W.B."/>
            <person name="Clum A."/>
            <person name="Lindquist E."/>
            <person name="Daum C."/>
            <person name="Ramamoorthy G.K."/>
            <person name="Gryganskyi A."/>
            <person name="Culley D."/>
            <person name="Magnuson J.K."/>
            <person name="James T.Y."/>
            <person name="O'Malley M.A."/>
            <person name="Stajich J.E."/>
            <person name="Spatafora J.W."/>
            <person name="Visel A."/>
            <person name="Grigoriev I.V."/>
        </authorList>
    </citation>
    <scope>NUCLEOTIDE SEQUENCE [LARGE SCALE GENOMIC DNA]</scope>
    <source>
        <strain evidence="10 11">CBS 931.73</strain>
    </source>
</reference>
<comment type="function">
    <text evidence="6">This promotes the activity of RNA polymerase II.</text>
</comment>
<feature type="compositionally biased region" description="Acidic residues" evidence="7">
    <location>
        <begin position="555"/>
        <end position="564"/>
    </location>
</feature>
<evidence type="ECO:0000256" key="6">
    <source>
        <dbReference type="RuleBase" id="RU366066"/>
    </source>
</evidence>
<evidence type="ECO:0000256" key="7">
    <source>
        <dbReference type="SAM" id="MobiDB-lite"/>
    </source>
</evidence>
<evidence type="ECO:0000313" key="11">
    <source>
        <dbReference type="Proteomes" id="UP000193498"/>
    </source>
</evidence>
<dbReference type="CDD" id="cd07521">
    <property type="entry name" value="HAD_FCP1-like"/>
    <property type="match status" value="1"/>
</dbReference>
<dbReference type="Gene3D" id="3.40.50.1000">
    <property type="entry name" value="HAD superfamily/HAD-like"/>
    <property type="match status" value="1"/>
</dbReference>
<proteinExistence type="predicted"/>
<feature type="compositionally biased region" description="Basic and acidic residues" evidence="7">
    <location>
        <begin position="662"/>
        <end position="673"/>
    </location>
</feature>
<evidence type="ECO:0000259" key="9">
    <source>
        <dbReference type="PROSITE" id="PS50969"/>
    </source>
</evidence>
<evidence type="ECO:0000259" key="8">
    <source>
        <dbReference type="PROSITE" id="PS50172"/>
    </source>
</evidence>
<feature type="compositionally biased region" description="Polar residues" evidence="7">
    <location>
        <begin position="691"/>
        <end position="700"/>
    </location>
</feature>